<accession>A0ABS9EU80</accession>
<feature type="transmembrane region" description="Helical" evidence="1">
    <location>
        <begin position="6"/>
        <end position="39"/>
    </location>
</feature>
<dbReference type="EMBL" id="JAKGUD010000020">
    <property type="protein sequence ID" value="MCF4143627.1"/>
    <property type="molecule type" value="Genomic_DNA"/>
</dbReference>
<keyword evidence="1" id="KW-1133">Transmembrane helix</keyword>
<comment type="caution">
    <text evidence="2">The sequence shown here is derived from an EMBL/GenBank/DDBJ whole genome shotgun (WGS) entry which is preliminary data.</text>
</comment>
<reference evidence="2 3" key="1">
    <citation type="submission" date="2022-01" db="EMBL/GenBank/DDBJ databases">
        <title>Dethiosulfovibrio faecalis sp. nov., a novel proteolytic, non-sulfur-reducing bacterium isolated from a marine aquaculture solid waste bioreactor.</title>
        <authorList>
            <person name="Grabowski S."/>
            <person name="Apolinario E."/>
            <person name="Schneider N."/>
            <person name="Marshall C.W."/>
            <person name="Sowers K.R."/>
        </authorList>
    </citation>
    <scope>NUCLEOTIDE SEQUENCE [LARGE SCALE GENOMIC DNA]</scope>
    <source>
        <strain evidence="2 3">DSM 12537</strain>
    </source>
</reference>
<sequence>MRHGVMLSALAGALMPALILAGPVISLFGIAVFGMVAAIGSKDLRSTLAGCLILSLSGILVMYSPVFVEEMASQASSLYLGGLVFFSSGSFGAMRTLFRIESREIHDADINVPFDTSLENLHQVA</sequence>
<feature type="transmembrane region" description="Helical" evidence="1">
    <location>
        <begin position="46"/>
        <end position="66"/>
    </location>
</feature>
<dbReference type="Proteomes" id="UP001200430">
    <property type="component" value="Unassembled WGS sequence"/>
</dbReference>
<organism evidence="2 3">
    <name type="scientific">Dethiosulfovibrio marinus</name>
    <dbReference type="NCBI Taxonomy" id="133532"/>
    <lineage>
        <taxon>Bacteria</taxon>
        <taxon>Thermotogati</taxon>
        <taxon>Synergistota</taxon>
        <taxon>Synergistia</taxon>
        <taxon>Synergistales</taxon>
        <taxon>Dethiosulfovibrionaceae</taxon>
        <taxon>Dethiosulfovibrio</taxon>
    </lineage>
</organism>
<evidence type="ECO:0000256" key="1">
    <source>
        <dbReference type="SAM" id="Phobius"/>
    </source>
</evidence>
<feature type="transmembrane region" description="Helical" evidence="1">
    <location>
        <begin position="78"/>
        <end position="98"/>
    </location>
</feature>
<keyword evidence="1" id="KW-0472">Membrane</keyword>
<evidence type="ECO:0000313" key="3">
    <source>
        <dbReference type="Proteomes" id="UP001200430"/>
    </source>
</evidence>
<protein>
    <submittedName>
        <fullName evidence="2">Uncharacterized protein</fullName>
    </submittedName>
</protein>
<evidence type="ECO:0000313" key="2">
    <source>
        <dbReference type="EMBL" id="MCF4143627.1"/>
    </source>
</evidence>
<gene>
    <name evidence="2" type="ORF">L2W38_12490</name>
</gene>
<keyword evidence="3" id="KW-1185">Reference proteome</keyword>
<name>A0ABS9EU80_9BACT</name>
<dbReference type="RefSeq" id="WP_236100388.1">
    <property type="nucleotide sequence ID" value="NZ_JAKGUD010000020.1"/>
</dbReference>
<keyword evidence="1" id="KW-0812">Transmembrane</keyword>
<proteinExistence type="predicted"/>